<comment type="catalytic activity">
    <reaction evidence="1">
        <text>(6R)-NADPHX = (6S)-NADPHX</text>
        <dbReference type="Rhea" id="RHEA:32227"/>
        <dbReference type="ChEBI" id="CHEBI:64076"/>
        <dbReference type="ChEBI" id="CHEBI:64077"/>
        <dbReference type="EC" id="5.1.99.6"/>
    </reaction>
</comment>
<protein>
    <recommendedName>
        <fullName evidence="1">NAD(P)H-hydrate epimerase</fullName>
        <ecNumber evidence="1">5.1.99.6</ecNumber>
    </recommendedName>
    <alternativeName>
        <fullName evidence="1">NAD(P)HX epimerase</fullName>
    </alternativeName>
</protein>
<name>A0ABM8GU26_9MICO</name>
<dbReference type="PROSITE" id="PS51385">
    <property type="entry name" value="YJEF_N"/>
    <property type="match status" value="1"/>
</dbReference>
<feature type="binding site" evidence="1">
    <location>
        <position position="125"/>
    </location>
    <ligand>
        <name>K(+)</name>
        <dbReference type="ChEBI" id="CHEBI:29103"/>
    </ligand>
</feature>
<dbReference type="Proteomes" id="UP001321486">
    <property type="component" value="Chromosome"/>
</dbReference>
<feature type="domain" description="YjeF N-terminal" evidence="2">
    <location>
        <begin position="6"/>
        <end position="225"/>
    </location>
</feature>
<dbReference type="Pfam" id="PF03853">
    <property type="entry name" value="YjeF_N"/>
    <property type="match status" value="1"/>
</dbReference>
<dbReference type="EC" id="5.1.99.6" evidence="1"/>
<feature type="binding site" evidence="1">
    <location>
        <begin position="58"/>
        <end position="62"/>
    </location>
    <ligand>
        <name>(6S)-NADPHX</name>
        <dbReference type="ChEBI" id="CHEBI:64076"/>
    </ligand>
</feature>
<dbReference type="EMBL" id="AP027732">
    <property type="protein sequence ID" value="BDZ51869.1"/>
    <property type="molecule type" value="Genomic_DNA"/>
</dbReference>
<keyword evidence="1" id="KW-0413">Isomerase</keyword>
<organism evidence="3 4">
    <name type="scientific">Frondihabitans sucicola</name>
    <dbReference type="NCBI Taxonomy" id="1268041"/>
    <lineage>
        <taxon>Bacteria</taxon>
        <taxon>Bacillati</taxon>
        <taxon>Actinomycetota</taxon>
        <taxon>Actinomycetes</taxon>
        <taxon>Micrococcales</taxon>
        <taxon>Microbacteriaceae</taxon>
        <taxon>Frondihabitans</taxon>
    </lineage>
</organism>
<comment type="catalytic activity">
    <reaction evidence="1">
        <text>(6R)-NADHX = (6S)-NADHX</text>
        <dbReference type="Rhea" id="RHEA:32215"/>
        <dbReference type="ChEBI" id="CHEBI:64074"/>
        <dbReference type="ChEBI" id="CHEBI:64075"/>
        <dbReference type="EC" id="5.1.99.6"/>
    </reaction>
</comment>
<keyword evidence="1" id="KW-0521">NADP</keyword>
<proteinExistence type="inferred from homology"/>
<dbReference type="HAMAP" id="MF_01966">
    <property type="entry name" value="NADHX_epimerase"/>
    <property type="match status" value="1"/>
</dbReference>
<feature type="binding site" evidence="1">
    <location>
        <position position="59"/>
    </location>
    <ligand>
        <name>K(+)</name>
        <dbReference type="ChEBI" id="CHEBI:29103"/>
    </ligand>
</feature>
<keyword evidence="4" id="KW-1185">Reference proteome</keyword>
<dbReference type="InterPro" id="IPR036652">
    <property type="entry name" value="YjeF_N_dom_sf"/>
</dbReference>
<comment type="caution">
    <text evidence="1">Lacks conserved residue(s) required for the propagation of feature annotation.</text>
</comment>
<comment type="function">
    <text evidence="1">Catalyzes the epimerization of the S- and R-forms of NAD(P)HX, a damaged form of NAD(P)H that is a result of enzymatic or heat-dependent hydration. This is a prerequisite for the S-specific NAD(P)H-hydrate dehydratase to allow the repair of both epimers of NAD(P)HX.</text>
</comment>
<sequence>MILGYSANQIRQAEAPHLEAGEPLMERAAAGLAAEIRTVLAGRGSEPGTILVLAGSGDNGGDALFASAALASTGVNVRVVTTGDRVHEQGLAAAEAAGAFVAERDAEPESEAFAELLEGVDVVVDGILGIGSGADPALRGRARRVVEAVRPRVLMRMMGASSVVAVDLPSGIGSDDGSVPDPVVLPALVTVTFGAAKAGLLLQPAAGLVGRLVVVDIGIADDLEGVEPLARLDG</sequence>
<dbReference type="Gene3D" id="3.40.50.10260">
    <property type="entry name" value="YjeF N-terminal domain"/>
    <property type="match status" value="1"/>
</dbReference>
<dbReference type="SUPFAM" id="SSF64153">
    <property type="entry name" value="YjeF N-terminal domain-like"/>
    <property type="match status" value="1"/>
</dbReference>
<evidence type="ECO:0000259" key="2">
    <source>
        <dbReference type="PROSITE" id="PS51385"/>
    </source>
</evidence>
<evidence type="ECO:0000313" key="3">
    <source>
        <dbReference type="EMBL" id="BDZ51869.1"/>
    </source>
</evidence>
<evidence type="ECO:0000256" key="1">
    <source>
        <dbReference type="HAMAP-Rule" id="MF_01966"/>
    </source>
</evidence>
<feature type="binding site" evidence="1">
    <location>
        <position position="170"/>
    </location>
    <ligand>
        <name>K(+)</name>
        <dbReference type="ChEBI" id="CHEBI:29103"/>
    </ligand>
</feature>
<comment type="similarity">
    <text evidence="1">Belongs to the NnrE/AIBP family.</text>
</comment>
<keyword evidence="1" id="KW-0630">Potassium</keyword>
<keyword evidence="1" id="KW-0547">Nucleotide-binding</keyword>
<keyword evidence="1" id="KW-0479">Metal-binding</keyword>
<reference evidence="4" key="1">
    <citation type="journal article" date="2019" name="Int. J. Syst. Evol. Microbiol.">
        <title>The Global Catalogue of Microorganisms (GCM) 10K type strain sequencing project: providing services to taxonomists for standard genome sequencing and annotation.</title>
        <authorList>
            <consortium name="The Broad Institute Genomics Platform"/>
            <consortium name="The Broad Institute Genome Sequencing Center for Infectious Disease"/>
            <person name="Wu L."/>
            <person name="Ma J."/>
        </authorList>
    </citation>
    <scope>NUCLEOTIDE SEQUENCE [LARGE SCALE GENOMIC DNA]</scope>
    <source>
        <strain evidence="4">NBRC 108728</strain>
    </source>
</reference>
<evidence type="ECO:0000313" key="4">
    <source>
        <dbReference type="Proteomes" id="UP001321486"/>
    </source>
</evidence>
<comment type="cofactor">
    <cofactor evidence="1">
        <name>K(+)</name>
        <dbReference type="ChEBI" id="CHEBI:29103"/>
    </cofactor>
    <text evidence="1">Binds 1 potassium ion per subunit.</text>
</comment>
<gene>
    <name evidence="1" type="primary">nnrE</name>
    <name evidence="3" type="ORF">GCM10025867_41100</name>
</gene>
<keyword evidence="1" id="KW-0520">NAD</keyword>
<dbReference type="RefSeq" id="WP_286344538.1">
    <property type="nucleotide sequence ID" value="NZ_AP027732.1"/>
</dbReference>
<feature type="binding site" evidence="1">
    <location>
        <position position="167"/>
    </location>
    <ligand>
        <name>(6S)-NADPHX</name>
        <dbReference type="ChEBI" id="CHEBI:64076"/>
    </ligand>
</feature>
<dbReference type="InterPro" id="IPR004443">
    <property type="entry name" value="YjeF_N_dom"/>
</dbReference>
<accession>A0ABM8GU26</accession>